<evidence type="ECO:0000256" key="3">
    <source>
        <dbReference type="ARBA" id="ARBA00005045"/>
    </source>
</evidence>
<dbReference type="GO" id="GO:0006435">
    <property type="term" value="P:threonyl-tRNA aminoacylation"/>
    <property type="evidence" value="ECO:0007669"/>
    <property type="project" value="TreeGrafter"/>
</dbReference>
<feature type="domain" description="Aminoacyl-transfer RNA synthetases class-II family profile" evidence="18">
    <location>
        <begin position="224"/>
        <end position="504"/>
    </location>
</feature>
<keyword evidence="10" id="KW-0547">Nucleotide-binding</keyword>
<evidence type="ECO:0000256" key="12">
    <source>
        <dbReference type="ARBA" id="ARBA00022840"/>
    </source>
</evidence>
<gene>
    <name evidence="19" type="ORF">EF806_01585</name>
</gene>
<keyword evidence="7" id="KW-0820">tRNA-binding</keyword>
<dbReference type="GO" id="GO:0000049">
    <property type="term" value="F:tRNA binding"/>
    <property type="evidence" value="ECO:0007669"/>
    <property type="project" value="UniProtKB-KW"/>
</dbReference>
<evidence type="ECO:0000256" key="1">
    <source>
        <dbReference type="ARBA" id="ARBA00001947"/>
    </source>
</evidence>
<comment type="catalytic activity">
    <reaction evidence="16">
        <text>tRNA(Ser) + L-serine + ATP = L-seryl-tRNA(Ser) + AMP + diphosphate + H(+)</text>
        <dbReference type="Rhea" id="RHEA:12292"/>
        <dbReference type="Rhea" id="RHEA-COMP:9669"/>
        <dbReference type="Rhea" id="RHEA-COMP:9703"/>
        <dbReference type="ChEBI" id="CHEBI:15378"/>
        <dbReference type="ChEBI" id="CHEBI:30616"/>
        <dbReference type="ChEBI" id="CHEBI:33019"/>
        <dbReference type="ChEBI" id="CHEBI:33384"/>
        <dbReference type="ChEBI" id="CHEBI:78442"/>
        <dbReference type="ChEBI" id="CHEBI:78533"/>
        <dbReference type="ChEBI" id="CHEBI:456215"/>
        <dbReference type="EC" id="6.1.1.11"/>
    </reaction>
</comment>
<dbReference type="AlphaFoldDB" id="A0A520KTU7"/>
<evidence type="ECO:0000256" key="14">
    <source>
        <dbReference type="ARBA" id="ARBA00023146"/>
    </source>
</evidence>
<dbReference type="InterPro" id="IPR041293">
    <property type="entry name" value="SerS_tRNA-bd"/>
</dbReference>
<evidence type="ECO:0000256" key="11">
    <source>
        <dbReference type="ARBA" id="ARBA00022833"/>
    </source>
</evidence>
<dbReference type="InterPro" id="IPR045864">
    <property type="entry name" value="aa-tRNA-synth_II/BPL/LPL"/>
</dbReference>
<keyword evidence="11" id="KW-0862">Zinc</keyword>
<evidence type="ECO:0000256" key="4">
    <source>
        <dbReference type="ARBA" id="ARBA00005951"/>
    </source>
</evidence>
<dbReference type="GO" id="GO:0005737">
    <property type="term" value="C:cytoplasm"/>
    <property type="evidence" value="ECO:0007669"/>
    <property type="project" value="UniProtKB-SubCell"/>
</dbReference>
<reference evidence="19 20" key="1">
    <citation type="journal article" date="2019" name="Nat. Microbiol.">
        <title>Wide diversity of methane and short-chain alkane metabolisms in uncultured archaea.</title>
        <authorList>
            <person name="Borrel G."/>
            <person name="Adam P.S."/>
            <person name="McKay L.J."/>
            <person name="Chen L.X."/>
            <person name="Sierra-Garcia I.N."/>
            <person name="Sieber C.M."/>
            <person name="Letourneur Q."/>
            <person name="Ghozlane A."/>
            <person name="Andersen G.L."/>
            <person name="Li W.J."/>
            <person name="Hallam S.J."/>
            <person name="Muyzer G."/>
            <person name="de Oliveira V.M."/>
            <person name="Inskeep W.P."/>
            <person name="Banfield J.F."/>
            <person name="Gribaldo S."/>
        </authorList>
    </citation>
    <scope>NUCLEOTIDE SEQUENCE [LARGE SCALE GENOMIC DNA]</scope>
    <source>
        <strain evidence="19">NM1a</strain>
    </source>
</reference>
<dbReference type="SUPFAM" id="SSF55681">
    <property type="entry name" value="Class II aaRS and biotin synthetases"/>
    <property type="match status" value="1"/>
</dbReference>
<evidence type="ECO:0000313" key="19">
    <source>
        <dbReference type="EMBL" id="RZN65236.1"/>
    </source>
</evidence>
<keyword evidence="14" id="KW-0030">Aminoacyl-tRNA synthetase</keyword>
<organism evidence="19 20">
    <name type="scientific">Methanoliparum thermophilum</name>
    <dbReference type="NCBI Taxonomy" id="2491083"/>
    <lineage>
        <taxon>Archaea</taxon>
        <taxon>Methanobacteriati</taxon>
        <taxon>Methanobacteriota</taxon>
        <taxon>Candidatus Methanoliparia</taxon>
        <taxon>Candidatus Methanoliparales</taxon>
        <taxon>Candidatus Methanoliparaceae</taxon>
        <taxon>Candidatus Methanoliparum</taxon>
    </lineage>
</organism>
<proteinExistence type="inferred from homology"/>
<dbReference type="Proteomes" id="UP000317158">
    <property type="component" value="Unassembled WGS sequence"/>
</dbReference>
<dbReference type="GO" id="GO:0004829">
    <property type="term" value="F:threonine-tRNA ligase activity"/>
    <property type="evidence" value="ECO:0007669"/>
    <property type="project" value="TreeGrafter"/>
</dbReference>
<dbReference type="Gene3D" id="3.30.930.10">
    <property type="entry name" value="Bira Bifunctional Protein, Domain 2"/>
    <property type="match status" value="1"/>
</dbReference>
<dbReference type="PROSITE" id="PS50862">
    <property type="entry name" value="AA_TRNA_LIGASE_II"/>
    <property type="match status" value="1"/>
</dbReference>
<evidence type="ECO:0000256" key="15">
    <source>
        <dbReference type="ARBA" id="ARBA00047929"/>
    </source>
</evidence>
<keyword evidence="6" id="KW-0963">Cytoplasm</keyword>
<protein>
    <recommendedName>
        <fullName evidence="17">Serine--tRNA ligase</fullName>
        <ecNumber evidence="17">6.1.1.11</ecNumber>
    </recommendedName>
</protein>
<evidence type="ECO:0000259" key="18">
    <source>
        <dbReference type="PROSITE" id="PS50862"/>
    </source>
</evidence>
<keyword evidence="8 19" id="KW-0436">Ligase</keyword>
<dbReference type="NCBIfam" id="TIGR00415">
    <property type="entry name" value="serS_MJ"/>
    <property type="match status" value="1"/>
</dbReference>
<dbReference type="EMBL" id="RXIF01000003">
    <property type="protein sequence ID" value="RZN65236.1"/>
    <property type="molecule type" value="Genomic_DNA"/>
</dbReference>
<keyword evidence="7" id="KW-0694">RNA-binding</keyword>
<comment type="pathway">
    <text evidence="3">Aminoacyl-tRNA biosynthesis; selenocysteinyl-tRNA(Sec) biosynthesis; L-seryl-tRNA(Sec) from L-serine and tRNA(Sec): step 1/1.</text>
</comment>
<dbReference type="NCBIfam" id="NF002120">
    <property type="entry name" value="PRK00960.1"/>
    <property type="match status" value="1"/>
</dbReference>
<evidence type="ECO:0000256" key="7">
    <source>
        <dbReference type="ARBA" id="ARBA00022555"/>
    </source>
</evidence>
<evidence type="ECO:0000256" key="8">
    <source>
        <dbReference type="ARBA" id="ARBA00022598"/>
    </source>
</evidence>
<evidence type="ECO:0000256" key="16">
    <source>
        <dbReference type="ARBA" id="ARBA00048823"/>
    </source>
</evidence>
<dbReference type="PANTHER" id="PTHR11451:SF44">
    <property type="entry name" value="THREONINE--TRNA LIGASE, CHLOROPLASTIC_MITOCHONDRIAL 2"/>
    <property type="match status" value="1"/>
</dbReference>
<keyword evidence="12" id="KW-0067">ATP-binding</keyword>
<evidence type="ECO:0000256" key="5">
    <source>
        <dbReference type="ARBA" id="ARBA00011738"/>
    </source>
</evidence>
<accession>A0A520KTU7</accession>
<evidence type="ECO:0000256" key="13">
    <source>
        <dbReference type="ARBA" id="ARBA00022917"/>
    </source>
</evidence>
<comment type="caution">
    <text evidence="19">The sequence shown here is derived from an EMBL/GenBank/DDBJ whole genome shotgun (WGS) entry which is preliminary data.</text>
</comment>
<keyword evidence="9" id="KW-0479">Metal-binding</keyword>
<dbReference type="InterPro" id="IPR004503">
    <property type="entry name" value="Ser-tRNA-ligase_2_arc"/>
</dbReference>
<evidence type="ECO:0000256" key="9">
    <source>
        <dbReference type="ARBA" id="ARBA00022723"/>
    </source>
</evidence>
<dbReference type="GO" id="GO:0005524">
    <property type="term" value="F:ATP binding"/>
    <property type="evidence" value="ECO:0007669"/>
    <property type="project" value="UniProtKB-KW"/>
</dbReference>
<dbReference type="InterPro" id="IPR006195">
    <property type="entry name" value="aa-tRNA-synth_II"/>
</dbReference>
<dbReference type="Gene3D" id="3.30.70.1920">
    <property type="match status" value="1"/>
</dbReference>
<dbReference type="UniPathway" id="UPA00906">
    <property type="reaction ID" value="UER00895"/>
</dbReference>
<comment type="subcellular location">
    <subcellularLocation>
        <location evidence="2">Cytoplasm</location>
    </subcellularLocation>
</comment>
<dbReference type="CDD" id="cd00670">
    <property type="entry name" value="Gly_His_Pro_Ser_Thr_tRS_core"/>
    <property type="match status" value="1"/>
</dbReference>
<dbReference type="Pfam" id="PF00587">
    <property type="entry name" value="tRNA-synt_2b"/>
    <property type="match status" value="1"/>
</dbReference>
<dbReference type="GO" id="GO:0006434">
    <property type="term" value="P:seryl-tRNA aminoacylation"/>
    <property type="evidence" value="ECO:0007669"/>
    <property type="project" value="UniProtKB-UniRule"/>
</dbReference>
<keyword evidence="13" id="KW-0648">Protein biosynthesis</keyword>
<comment type="cofactor">
    <cofactor evidence="1">
        <name>Zn(2+)</name>
        <dbReference type="ChEBI" id="CHEBI:29105"/>
    </cofactor>
</comment>
<name>A0A520KTU7_METT2</name>
<comment type="similarity">
    <text evidence="4">Belongs to the class-II aminoacyl-tRNA synthetase family. Type-2 seryl-tRNA synthetase subfamily.</text>
</comment>
<evidence type="ECO:0000256" key="2">
    <source>
        <dbReference type="ARBA" id="ARBA00004496"/>
    </source>
</evidence>
<comment type="subunit">
    <text evidence="5">Homodimer.</text>
</comment>
<dbReference type="EC" id="6.1.1.11" evidence="17"/>
<dbReference type="GO" id="GO:0046872">
    <property type="term" value="F:metal ion binding"/>
    <property type="evidence" value="ECO:0007669"/>
    <property type="project" value="UniProtKB-KW"/>
</dbReference>
<evidence type="ECO:0000256" key="17">
    <source>
        <dbReference type="NCBIfam" id="TIGR00415"/>
    </source>
</evidence>
<dbReference type="PANTHER" id="PTHR11451">
    <property type="entry name" value="THREONINE-TRNA LIGASE"/>
    <property type="match status" value="1"/>
</dbReference>
<dbReference type="InterPro" id="IPR002314">
    <property type="entry name" value="aa-tRNA-synt_IIb"/>
</dbReference>
<evidence type="ECO:0000256" key="10">
    <source>
        <dbReference type="ARBA" id="ARBA00022741"/>
    </source>
</evidence>
<dbReference type="Pfam" id="PF18490">
    <property type="entry name" value="tRNA_bind_4"/>
    <property type="match status" value="1"/>
</dbReference>
<comment type="catalytic activity">
    <reaction evidence="15">
        <text>tRNA(Sec) + L-serine + ATP = L-seryl-tRNA(Sec) + AMP + diphosphate + H(+)</text>
        <dbReference type="Rhea" id="RHEA:42580"/>
        <dbReference type="Rhea" id="RHEA-COMP:9742"/>
        <dbReference type="Rhea" id="RHEA-COMP:10128"/>
        <dbReference type="ChEBI" id="CHEBI:15378"/>
        <dbReference type="ChEBI" id="CHEBI:30616"/>
        <dbReference type="ChEBI" id="CHEBI:33019"/>
        <dbReference type="ChEBI" id="CHEBI:33384"/>
        <dbReference type="ChEBI" id="CHEBI:78442"/>
        <dbReference type="ChEBI" id="CHEBI:78533"/>
        <dbReference type="ChEBI" id="CHEBI:456215"/>
        <dbReference type="EC" id="6.1.1.11"/>
    </reaction>
</comment>
<evidence type="ECO:0000256" key="6">
    <source>
        <dbReference type="ARBA" id="ARBA00022490"/>
    </source>
</evidence>
<dbReference type="GO" id="GO:0004828">
    <property type="term" value="F:serine-tRNA ligase activity"/>
    <property type="evidence" value="ECO:0007669"/>
    <property type="project" value="UniProtKB-UniRule"/>
</dbReference>
<sequence>MNDLEFHLKGTIKTNRNVEHAKEDIYNLIKEANESLLVKGAPKGKGAKVSNINVSNDRISLEIFSDRYVRAHDALIRLYNPLRELLGKKYQIGLRGISTEYYCIKLDKNVDLDDIKIVLNDIPEIKDVNNNEGKIEIYLKELSESDLRSHSIDRIIGLLKDESLKTDKDYLVYKIAKIEPGTILYRCKNRVKLALDRDPTEIAEEIGWIKRFPGKGQWIYLPPYAKLFRAISDIIVEEVPEKLGFSEALFPKLIPLEIMKKMRYLEGLPEGMYYVSPPKRDPNIYERFKKELAIRDEIPIEILKEGLKDPSYVLAPAQCEPFYQIFSHEMVDLDELPIKMFDRSGFTYRWEGGATKGLDRVNEFQRIEMVFLGTLDQVKEIADDCLKAYMDVMDLMGLNWHVEVGDDPFYLEGLREEKRDIEYPEIPKFEVRVETVGGRTVSIGSVNIHGTHFVTGFSIRSPKPIWTGCIGLGISRWVAVFLSHYGFDIEKWPSIIKERVRELPKVPKTLEWPKKR</sequence>
<evidence type="ECO:0000313" key="20">
    <source>
        <dbReference type="Proteomes" id="UP000317158"/>
    </source>
</evidence>